<evidence type="ECO:0000313" key="1">
    <source>
        <dbReference type="EMBL" id="TCX95487.1"/>
    </source>
</evidence>
<sequence length="306" mass="35099">MLNNLESIPSNDEFLWADFLEIRAMVHPDKAFSRGDLDSVMRAQPEEFNREQSSAKWRFGTDFIRQRINIFGDSYPFSLSEDGDTLTLENYDDLENIKKLYLSLLICANIKYIPQGTRPTITRSFEMISLPIFTSLMPRGYYVYPNWAGGGANARYTGLLIEKYQAIAKDIRCETTTFKPRDFKPRDSGDGGIDIVAWHPFGDERDAIPAAFVQCGCSKDEWRHKQLEPSYAKLGSKMPVTHPWASYYFLPQDLRWMDGDWAYKADIGGAILVDRLRLINLARENELIDALPPTPYVDDAVSMSYR</sequence>
<dbReference type="EMBL" id="SDCT01000003">
    <property type="protein sequence ID" value="TCX95487.1"/>
    <property type="molecule type" value="Genomic_DNA"/>
</dbReference>
<dbReference type="AlphaFoldDB" id="A0A483N640"/>
<organism evidence="1">
    <name type="scientific">Klebsiella pneumoniae</name>
    <dbReference type="NCBI Taxonomy" id="573"/>
    <lineage>
        <taxon>Bacteria</taxon>
        <taxon>Pseudomonadati</taxon>
        <taxon>Pseudomonadota</taxon>
        <taxon>Gammaproteobacteria</taxon>
        <taxon>Enterobacterales</taxon>
        <taxon>Enterobacteriaceae</taxon>
        <taxon>Klebsiella/Raoultella group</taxon>
        <taxon>Klebsiella</taxon>
        <taxon>Klebsiella pneumoniae complex</taxon>
    </lineage>
</organism>
<proteinExistence type="predicted"/>
<dbReference type="RefSeq" id="WP_048290804.1">
    <property type="nucleotide sequence ID" value="NZ_CAJZXB010000011.1"/>
</dbReference>
<accession>A0A483N640</accession>
<reference evidence="1" key="1">
    <citation type="submission" date="2019-01" db="EMBL/GenBank/DDBJ databases">
        <authorList>
            <person name="Lista F."/>
            <person name="Anselmo A."/>
        </authorList>
    </citation>
    <scope>NUCLEOTIDE SEQUENCE</scope>
    <source>
        <strain evidence="1">3S</strain>
    </source>
</reference>
<name>A0A483N640_KLEPN</name>
<gene>
    <name evidence="1" type="ORF">ETF13_03845</name>
</gene>
<comment type="caution">
    <text evidence="1">The sequence shown here is derived from an EMBL/GenBank/DDBJ whole genome shotgun (WGS) entry which is preliminary data.</text>
</comment>
<protein>
    <submittedName>
        <fullName evidence="1">Uncharacterized protein</fullName>
    </submittedName>
</protein>